<reference evidence="12 13" key="3">
    <citation type="journal article" date="2019" name="Nat. Med.">
        <title>A library of human gut bacterial isolates paired with longitudinal multiomics data enables mechanistic microbiome research.</title>
        <authorList>
            <person name="Poyet M."/>
            <person name="Groussin M."/>
            <person name="Gibbons S.M."/>
            <person name="Avila-Pacheco J."/>
            <person name="Jiang X."/>
            <person name="Kearney S.M."/>
            <person name="Perrotta A.R."/>
            <person name="Berdy B."/>
            <person name="Zhao S."/>
            <person name="Lieberman T.D."/>
            <person name="Swanson P.K."/>
            <person name="Smith M."/>
            <person name="Roesemann S."/>
            <person name="Alexander J.E."/>
            <person name="Rich S.A."/>
            <person name="Livny J."/>
            <person name="Vlamakis H."/>
            <person name="Clish C."/>
            <person name="Bullock K."/>
            <person name="Deik A."/>
            <person name="Scott J."/>
            <person name="Pierce K.A."/>
            <person name="Xavier R.J."/>
            <person name="Alm E.J."/>
        </authorList>
    </citation>
    <scope>NUCLEOTIDE SEQUENCE [LARGE SCALE GENOMIC DNA]</scope>
    <source>
        <strain evidence="4 12">BIOML-A162</strain>
        <strain evidence="3 14">BIOML-A165</strain>
        <strain evidence="2 13">BIOML-A188</strain>
    </source>
</reference>
<evidence type="ECO:0000313" key="2">
    <source>
        <dbReference type="EMBL" id="KAB4309666.1"/>
    </source>
</evidence>
<dbReference type="Proteomes" id="UP001162960">
    <property type="component" value="Chromosome"/>
</dbReference>
<dbReference type="SMR" id="A0A0P0EZW9"/>
<dbReference type="EMBL" id="WCSB01000006">
    <property type="protein sequence ID" value="KAB4453143.1"/>
    <property type="molecule type" value="Genomic_DNA"/>
</dbReference>
<proteinExistence type="predicted"/>
<dbReference type="Proteomes" id="UP000283616">
    <property type="component" value="Unassembled WGS sequence"/>
</dbReference>
<dbReference type="SUPFAM" id="SSF48452">
    <property type="entry name" value="TPR-like"/>
    <property type="match status" value="1"/>
</dbReference>
<dbReference type="EMBL" id="CP083681">
    <property type="protein sequence ID" value="UYU69922.1"/>
    <property type="molecule type" value="Genomic_DNA"/>
</dbReference>
<sequence>MNKIIKYIGASAVVCMMAGCTTNFEDFNTNPYQPSKVPASNLLSTMFNVYACPQQNACQEINCMWASFSGQVTATANWSFGKNIFAYYNASEGHNDSSWGRLYGYIYPSFFLVENSTEKKGVIYAMAQLTRVYGMQLLASLQGPIPYTQMKAGETEAPYDNEQTVWHAMFDDLDNAITILKSAATFGVNQDLAVVDQFYKGDCSKWLKFANTLKLRMAIRISGVEPEYAQTKAQEAVLGGVMESVGDSSYDTTNGGINENGYAIVSGWPEVRANACLVSYMNGYNDPRRPAYFTPQTQTAAGGYVGVRSGSAEIPEPTVYANYSKLFIATDKTLPQPVMYAAEAAFLRAEGALKGWNMGGDAKTFYEKGVRLSFEEFGVSGADDYLADATSIPGNYVDNLIAGHTGNNYTNQSSITIKWEDGADDAKKLERVLTQKWIACYPDPMNGWADFRRTGYPRIFPATESMNADCNTGRGQRRLRFTRSEYNNNKANVEAAVSMLSNGKDSNGTDLWWAMKENGTY</sequence>
<dbReference type="EMBL" id="QROV01000012">
    <property type="protein sequence ID" value="RHL58793.1"/>
    <property type="molecule type" value="Genomic_DNA"/>
</dbReference>
<evidence type="ECO:0000313" key="3">
    <source>
        <dbReference type="EMBL" id="KAB4453143.1"/>
    </source>
</evidence>
<dbReference type="PATRIC" id="fig|818.23.peg.4672"/>
<dbReference type="Proteomes" id="UP001156218">
    <property type="component" value="Chromosome"/>
</dbReference>
<protein>
    <submittedName>
        <fullName evidence="1 6">Lipoprotein</fullName>
    </submittedName>
</protein>
<dbReference type="EMBL" id="WCSY01000017">
    <property type="protein sequence ID" value="KAB4309666.1"/>
    <property type="molecule type" value="Genomic_DNA"/>
</dbReference>
<dbReference type="EMBL" id="JAQNVG010000023">
    <property type="protein sequence ID" value="MDC2236957.1"/>
    <property type="molecule type" value="Genomic_DNA"/>
</dbReference>
<evidence type="ECO:0000313" key="6">
    <source>
        <dbReference type="EMBL" id="RHL58793.1"/>
    </source>
</evidence>
<name>A0A0P0EZW9_BACT4</name>
<evidence type="ECO:0000313" key="15">
    <source>
        <dbReference type="Proteomes" id="UP001156218"/>
    </source>
</evidence>
<dbReference type="DNASU" id="1073445"/>
<evidence type="ECO:0000313" key="8">
    <source>
        <dbReference type="EMBL" id="UYU69922.1"/>
    </source>
</evidence>
<dbReference type="EMBL" id="CZAP01000013">
    <property type="protein sequence ID" value="CUP81263.1"/>
    <property type="molecule type" value="Genomic_DNA"/>
</dbReference>
<dbReference type="OMA" id="YNASEGH"/>
<accession>C6IPE1</accession>
<dbReference type="InterPro" id="IPR011990">
    <property type="entry name" value="TPR-like_helical_dom_sf"/>
</dbReference>
<gene>
    <name evidence="6" type="ORF">DW011_12005</name>
    <name evidence="1" type="ORF">ERS852511_03301</name>
    <name evidence="4" type="ORF">GAN91_19505</name>
    <name evidence="3" type="ORF">GAN93_08430</name>
    <name evidence="2" type="ORF">GAO51_17395</name>
    <name evidence="8" type="ORF">KQP59_16755</name>
    <name evidence="7" type="ORF">KQP68_00485</name>
    <name evidence="9" type="ORF">KQP74_14080</name>
    <name evidence="5" type="ORF">PO127_14515</name>
</gene>
<dbReference type="EMBL" id="CP083680">
    <property type="protein sequence ID" value="UYU66791.1"/>
    <property type="molecule type" value="Genomic_DNA"/>
</dbReference>
<evidence type="ECO:0000313" key="13">
    <source>
        <dbReference type="Proteomes" id="UP000440614"/>
    </source>
</evidence>
<reference evidence="7 15" key="4">
    <citation type="submission" date="2021-06" db="EMBL/GenBank/DDBJ databases">
        <title>Interrogation of the integrated mobile genetic elements in gut-associated Bacteroides with a consensus prediction approach.</title>
        <authorList>
            <person name="Campbell D.E."/>
            <person name="Leigh J.R."/>
            <person name="Kim T."/>
            <person name="England W."/>
            <person name="Whitaker R.J."/>
            <person name="Degnan P.H."/>
        </authorList>
    </citation>
    <scope>NUCLEOTIDE SEQUENCE [LARGE SCALE GENOMIC DNA]</scope>
    <source>
        <strain evidence="9">VPI-3443</strain>
        <strain evidence="8">VPI-BTDOT2</strain>
        <strain evidence="7 15">WAL8669</strain>
    </source>
</reference>
<evidence type="ECO:0000313" key="14">
    <source>
        <dbReference type="Proteomes" id="UP000460317"/>
    </source>
</evidence>
<evidence type="ECO:0000313" key="7">
    <source>
        <dbReference type="EMBL" id="UYU66791.1"/>
    </source>
</evidence>
<evidence type="ECO:0000313" key="9">
    <source>
        <dbReference type="EMBL" id="UYU89080.1"/>
    </source>
</evidence>
<dbReference type="EMBL" id="WCRY01000021">
    <property type="protein sequence ID" value="KAB4477691.1"/>
    <property type="molecule type" value="Genomic_DNA"/>
</dbReference>
<organism evidence="6 11">
    <name type="scientific">Bacteroides thetaiotaomicron</name>
    <dbReference type="NCBI Taxonomy" id="818"/>
    <lineage>
        <taxon>Bacteria</taxon>
        <taxon>Pseudomonadati</taxon>
        <taxon>Bacteroidota</taxon>
        <taxon>Bacteroidia</taxon>
        <taxon>Bacteroidales</taxon>
        <taxon>Bacteroidaceae</taxon>
        <taxon>Bacteroides</taxon>
    </lineage>
</organism>
<evidence type="ECO:0000313" key="12">
    <source>
        <dbReference type="Proteomes" id="UP000436858"/>
    </source>
</evidence>
<dbReference type="Proteomes" id="UP000440614">
    <property type="component" value="Unassembled WGS sequence"/>
</dbReference>
<keyword evidence="6" id="KW-0449">Lipoprotein</keyword>
<evidence type="ECO:0000313" key="4">
    <source>
        <dbReference type="EMBL" id="KAB4477691.1"/>
    </source>
</evidence>
<evidence type="ECO:0000313" key="1">
    <source>
        <dbReference type="EMBL" id="CUP81263.1"/>
    </source>
</evidence>
<dbReference type="Proteomes" id="UP000436858">
    <property type="component" value="Unassembled WGS sequence"/>
</dbReference>
<reference evidence="5" key="5">
    <citation type="submission" date="2022-10" db="EMBL/GenBank/DDBJ databases">
        <title>Human gut microbiome strain richness.</title>
        <authorList>
            <person name="Chen-Liaw A."/>
        </authorList>
    </citation>
    <scope>NUCLEOTIDE SEQUENCE</scope>
    <source>
        <strain evidence="5">1001283st1_A3_1001283B150304_161114</strain>
    </source>
</reference>
<dbReference type="Proteomes" id="UP000460317">
    <property type="component" value="Unassembled WGS sequence"/>
</dbReference>
<reference evidence="1 10" key="1">
    <citation type="submission" date="2015-09" db="EMBL/GenBank/DDBJ databases">
        <authorList>
            <consortium name="Pathogen Informatics"/>
        </authorList>
    </citation>
    <scope>NUCLEOTIDE SEQUENCE [LARGE SCALE GENOMIC DNA]</scope>
    <source>
        <strain evidence="1 10">2789STDY5834899</strain>
    </source>
</reference>
<dbReference type="Pfam" id="PF12741">
    <property type="entry name" value="SusD-like"/>
    <property type="match status" value="1"/>
</dbReference>
<dbReference type="KEGG" id="btho:Btheta7330_04537"/>
<accession>A0A0P0EZW9</accession>
<dbReference type="Gene3D" id="1.25.40.390">
    <property type="match status" value="1"/>
</dbReference>
<dbReference type="InterPro" id="IPR024302">
    <property type="entry name" value="SusD-like"/>
</dbReference>
<dbReference type="EMBL" id="CP083685">
    <property type="protein sequence ID" value="UYU89080.1"/>
    <property type="molecule type" value="Genomic_DNA"/>
</dbReference>
<dbReference type="PROSITE" id="PS51257">
    <property type="entry name" value="PROKAR_LIPOPROTEIN"/>
    <property type="match status" value="1"/>
</dbReference>
<dbReference type="GeneID" id="60924922"/>
<reference evidence="6 11" key="2">
    <citation type="submission" date="2018-08" db="EMBL/GenBank/DDBJ databases">
        <title>A genome reference for cultivated species of the human gut microbiota.</title>
        <authorList>
            <person name="Zou Y."/>
            <person name="Xue W."/>
            <person name="Luo G."/>
        </authorList>
    </citation>
    <scope>NUCLEOTIDE SEQUENCE [LARGE SCALE GENOMIC DNA]</scope>
    <source>
        <strain evidence="6 11">AF37-12</strain>
    </source>
</reference>
<evidence type="ECO:0000313" key="10">
    <source>
        <dbReference type="Proteomes" id="UP000095576"/>
    </source>
</evidence>
<evidence type="ECO:0000313" key="11">
    <source>
        <dbReference type="Proteomes" id="UP000283616"/>
    </source>
</evidence>
<dbReference type="RefSeq" id="WP_008766966.1">
    <property type="nucleotide sequence ID" value="NZ_BAABXH010000002.1"/>
</dbReference>
<dbReference type="AlphaFoldDB" id="A0A0P0EZW9"/>
<dbReference type="Proteomes" id="UP001217776">
    <property type="component" value="Unassembled WGS sequence"/>
</dbReference>
<evidence type="ECO:0000313" key="5">
    <source>
        <dbReference type="EMBL" id="MDC2236957.1"/>
    </source>
</evidence>
<dbReference type="Proteomes" id="UP001156216">
    <property type="component" value="Chromosome"/>
</dbReference>
<dbReference type="Proteomes" id="UP000095576">
    <property type="component" value="Unassembled WGS sequence"/>
</dbReference>